<proteinExistence type="inferred from homology"/>
<dbReference type="HOGENOM" id="CLU_025711_4_3_1"/>
<accession>W2RYW0</accession>
<evidence type="ECO:0000256" key="1">
    <source>
        <dbReference type="ARBA" id="ARBA00038376"/>
    </source>
</evidence>
<evidence type="ECO:0000313" key="4">
    <source>
        <dbReference type="EMBL" id="ETN41515.1"/>
    </source>
</evidence>
<dbReference type="STRING" id="1220924.W2RYW0"/>
<dbReference type="InterPro" id="IPR036291">
    <property type="entry name" value="NAD(P)-bd_dom_sf"/>
</dbReference>
<dbReference type="RefSeq" id="XP_008716024.1">
    <property type="nucleotide sequence ID" value="XM_008717802.1"/>
</dbReference>
<dbReference type="InterPro" id="IPR016040">
    <property type="entry name" value="NAD(P)-bd_dom"/>
</dbReference>
<dbReference type="Proteomes" id="UP000030752">
    <property type="component" value="Unassembled WGS sequence"/>
</dbReference>
<dbReference type="GO" id="GO:0042602">
    <property type="term" value="F:riboflavin reductase (NADPH) activity"/>
    <property type="evidence" value="ECO:0007669"/>
    <property type="project" value="TreeGrafter"/>
</dbReference>
<dbReference type="InterPro" id="IPR051606">
    <property type="entry name" value="Polyketide_Oxido-like"/>
</dbReference>
<dbReference type="OrthoDB" id="10254221at2759"/>
<dbReference type="EMBL" id="KB822719">
    <property type="protein sequence ID" value="ETN41515.1"/>
    <property type="molecule type" value="Genomic_DNA"/>
</dbReference>
<gene>
    <name evidence="4" type="ORF">HMPREF1541_03451</name>
</gene>
<dbReference type="eggNOG" id="ENOG502T4Z3">
    <property type="taxonomic scope" value="Eukaryota"/>
</dbReference>
<evidence type="ECO:0000256" key="2">
    <source>
        <dbReference type="SAM" id="Phobius"/>
    </source>
</evidence>
<dbReference type="GO" id="GO:0004074">
    <property type="term" value="F:biliverdin reductase [NAD(P)H] activity"/>
    <property type="evidence" value="ECO:0007669"/>
    <property type="project" value="TreeGrafter"/>
</dbReference>
<keyword evidence="5" id="KW-1185">Reference proteome</keyword>
<feature type="transmembrane region" description="Helical" evidence="2">
    <location>
        <begin position="78"/>
        <end position="98"/>
    </location>
</feature>
<keyword evidence="2" id="KW-0812">Transmembrane</keyword>
<keyword evidence="2" id="KW-1133">Transmembrane helix</keyword>
<dbReference type="InParanoid" id="W2RYW0"/>
<feature type="domain" description="NAD(P)-binding" evidence="3">
    <location>
        <begin position="10"/>
        <end position="230"/>
    </location>
</feature>
<evidence type="ECO:0000259" key="3">
    <source>
        <dbReference type="Pfam" id="PF13460"/>
    </source>
</evidence>
<organism evidence="4 5">
    <name type="scientific">Cyphellophora europaea (strain CBS 101466)</name>
    <name type="common">Phialophora europaea</name>
    <dbReference type="NCBI Taxonomy" id="1220924"/>
    <lineage>
        <taxon>Eukaryota</taxon>
        <taxon>Fungi</taxon>
        <taxon>Dikarya</taxon>
        <taxon>Ascomycota</taxon>
        <taxon>Pezizomycotina</taxon>
        <taxon>Eurotiomycetes</taxon>
        <taxon>Chaetothyriomycetidae</taxon>
        <taxon>Chaetothyriales</taxon>
        <taxon>Cyphellophoraceae</taxon>
        <taxon>Cyphellophora</taxon>
    </lineage>
</organism>
<dbReference type="GeneID" id="19970790"/>
<name>W2RYW0_CYPE1</name>
<dbReference type="PANTHER" id="PTHR43355:SF2">
    <property type="entry name" value="FLAVIN REDUCTASE (NADPH)"/>
    <property type="match status" value="1"/>
</dbReference>
<evidence type="ECO:0000313" key="5">
    <source>
        <dbReference type="Proteomes" id="UP000030752"/>
    </source>
</evidence>
<dbReference type="PANTHER" id="PTHR43355">
    <property type="entry name" value="FLAVIN REDUCTASE (NADPH)"/>
    <property type="match status" value="1"/>
</dbReference>
<dbReference type="SUPFAM" id="SSF51735">
    <property type="entry name" value="NAD(P)-binding Rossmann-fold domains"/>
    <property type="match status" value="1"/>
</dbReference>
<dbReference type="AlphaFoldDB" id="W2RYW0"/>
<comment type="similarity">
    <text evidence="1">Belongs to the avfA family.</text>
</comment>
<keyword evidence="2" id="KW-0472">Membrane</keyword>
<reference evidence="4 5" key="1">
    <citation type="submission" date="2013-03" db="EMBL/GenBank/DDBJ databases">
        <title>The Genome Sequence of Phialophora europaea CBS 101466.</title>
        <authorList>
            <consortium name="The Broad Institute Genomics Platform"/>
            <person name="Cuomo C."/>
            <person name="de Hoog S."/>
            <person name="Gorbushina A."/>
            <person name="Walker B."/>
            <person name="Young S.K."/>
            <person name="Zeng Q."/>
            <person name="Gargeya S."/>
            <person name="Fitzgerald M."/>
            <person name="Haas B."/>
            <person name="Abouelleil A."/>
            <person name="Allen A.W."/>
            <person name="Alvarado L."/>
            <person name="Arachchi H.M."/>
            <person name="Berlin A.M."/>
            <person name="Chapman S.B."/>
            <person name="Gainer-Dewar J."/>
            <person name="Goldberg J."/>
            <person name="Griggs A."/>
            <person name="Gujja S."/>
            <person name="Hansen M."/>
            <person name="Howarth C."/>
            <person name="Imamovic A."/>
            <person name="Ireland A."/>
            <person name="Larimer J."/>
            <person name="McCowan C."/>
            <person name="Murphy C."/>
            <person name="Pearson M."/>
            <person name="Poon T.W."/>
            <person name="Priest M."/>
            <person name="Roberts A."/>
            <person name="Saif S."/>
            <person name="Shea T."/>
            <person name="Sisk P."/>
            <person name="Sykes S."/>
            <person name="Wortman J."/>
            <person name="Nusbaum C."/>
            <person name="Birren B."/>
        </authorList>
    </citation>
    <scope>NUCLEOTIDE SEQUENCE [LARGE SCALE GENOMIC DNA]</scope>
    <source>
        <strain evidence="4 5">CBS 101466</strain>
    </source>
</reference>
<protein>
    <recommendedName>
        <fullName evidence="3">NAD(P)-binding domain-containing protein</fullName>
    </recommendedName>
</protein>
<dbReference type="Pfam" id="PF13460">
    <property type="entry name" value="NAD_binding_10"/>
    <property type="match status" value="1"/>
</dbReference>
<sequence>MTEEHLFLLGGSGETGIIFISQLIALGDAAPLVTLYIRASGRAKLPAGVHSNARFRVTEGELTDRKTLVKSLSADAKFPPVTTVISFLGAYMSLYYFLTRRKPTPIADAFNTSILPAMREAGVKRIIALSTPSGFQYPEETSKISWAWWAKIHIPRIMVPQGDAEMRDIAKAVLYAGAEDKDLDWTIYRVGYLGDANPDISIVVKETLLNFEGDSVTRGSLSKWLLQEVEERKWLRKAPLVGNTAK</sequence>
<dbReference type="VEuPathDB" id="FungiDB:HMPREF1541_03451"/>
<dbReference type="Gene3D" id="3.40.50.720">
    <property type="entry name" value="NAD(P)-binding Rossmann-like Domain"/>
    <property type="match status" value="1"/>
</dbReference>